<feature type="region of interest" description="Disordered" evidence="1">
    <location>
        <begin position="90"/>
        <end position="109"/>
    </location>
</feature>
<evidence type="ECO:0000313" key="2">
    <source>
        <dbReference type="EMBL" id="GBG06380.1"/>
    </source>
</evidence>
<name>A0A2R5EIF7_9BACL</name>
<comment type="caution">
    <text evidence="2">The sequence shown here is derived from an EMBL/GenBank/DDBJ whole genome shotgun (WGS) entry which is preliminary data.</text>
</comment>
<dbReference type="Proteomes" id="UP000245202">
    <property type="component" value="Unassembled WGS sequence"/>
</dbReference>
<accession>A0A2R5EIF7</accession>
<proteinExistence type="predicted"/>
<sequence length="166" mass="18733">MLTFQQKIDIIASFPELQRKDVSLGRVNFHFEESVHDKKTVVYHLHPNGNGFVYAGLLGDVHVDSKGLVNIRDYSEEELRRLVARSIASLSGDGPADAESSGSERAAANRKPLPVTERWLSPGGEAYTLLFDEEMWYLYAGDAIDMAFESYKEALEYLAEEEFRRG</sequence>
<organism evidence="2 3">
    <name type="scientific">Paenibacillus agaridevorans</name>
    <dbReference type="NCBI Taxonomy" id="171404"/>
    <lineage>
        <taxon>Bacteria</taxon>
        <taxon>Bacillati</taxon>
        <taxon>Bacillota</taxon>
        <taxon>Bacilli</taxon>
        <taxon>Bacillales</taxon>
        <taxon>Paenibacillaceae</taxon>
        <taxon>Paenibacillus</taxon>
    </lineage>
</organism>
<dbReference type="RefSeq" id="WP_087572181.1">
    <property type="nucleotide sequence ID" value="NZ_BDQX01000043.1"/>
</dbReference>
<dbReference type="EMBL" id="BDQX01000043">
    <property type="protein sequence ID" value="GBG06380.1"/>
    <property type="molecule type" value="Genomic_DNA"/>
</dbReference>
<protein>
    <submittedName>
        <fullName evidence="2">Uncharacterized protein</fullName>
    </submittedName>
</protein>
<evidence type="ECO:0000313" key="3">
    <source>
        <dbReference type="Proteomes" id="UP000245202"/>
    </source>
</evidence>
<gene>
    <name evidence="2" type="ORF">PAT3040_00905</name>
</gene>
<dbReference type="AlphaFoldDB" id="A0A2R5EIF7"/>
<evidence type="ECO:0000256" key="1">
    <source>
        <dbReference type="SAM" id="MobiDB-lite"/>
    </source>
</evidence>
<keyword evidence="3" id="KW-1185">Reference proteome</keyword>
<reference evidence="2 3" key="1">
    <citation type="submission" date="2017-08" db="EMBL/GenBank/DDBJ databases">
        <title>Substantial Increase in Enzyme Production by Combined Drug-Resistance Mutations in Paenibacillus agaridevorans.</title>
        <authorList>
            <person name="Tanaka Y."/>
            <person name="Funane K."/>
            <person name="Hosaka T."/>
            <person name="Shiwa Y."/>
            <person name="Fujita N."/>
            <person name="Miyazaki T."/>
            <person name="Yoshikawa H."/>
            <person name="Murakami K."/>
            <person name="Kasahara K."/>
            <person name="Inaoka T."/>
            <person name="Hiraga Y."/>
            <person name="Ochi K."/>
        </authorList>
    </citation>
    <scope>NUCLEOTIDE SEQUENCE [LARGE SCALE GENOMIC DNA]</scope>
    <source>
        <strain evidence="2 3">T-3040</strain>
    </source>
</reference>